<organism evidence="2 3">
    <name type="scientific">Xenopus laevis</name>
    <name type="common">African clawed frog</name>
    <dbReference type="NCBI Taxonomy" id="8355"/>
    <lineage>
        <taxon>Eukaryota</taxon>
        <taxon>Metazoa</taxon>
        <taxon>Chordata</taxon>
        <taxon>Craniata</taxon>
        <taxon>Vertebrata</taxon>
        <taxon>Euteleostomi</taxon>
        <taxon>Amphibia</taxon>
        <taxon>Batrachia</taxon>
        <taxon>Anura</taxon>
        <taxon>Pipoidea</taxon>
        <taxon>Pipidae</taxon>
        <taxon>Xenopodinae</taxon>
        <taxon>Xenopus</taxon>
        <taxon>Xenopus</taxon>
    </lineage>
</organism>
<name>A0A8J1LJM1_XENLA</name>
<feature type="domain" description="Metaxin glutathione S-transferase" evidence="1">
    <location>
        <begin position="124"/>
        <end position="181"/>
    </location>
</feature>
<reference evidence="3" key="1">
    <citation type="submission" date="2025-08" db="UniProtKB">
        <authorList>
            <consortium name="RefSeq"/>
        </authorList>
    </citation>
    <scope>IDENTIFICATION</scope>
    <source>
        <strain evidence="3">J_2021</strain>
        <tissue evidence="3">Erythrocytes</tissue>
    </source>
</reference>
<dbReference type="InterPro" id="IPR033468">
    <property type="entry name" value="Metaxin_GST"/>
</dbReference>
<dbReference type="GO" id="GO:0007005">
    <property type="term" value="P:mitochondrion organization"/>
    <property type="evidence" value="ECO:0007669"/>
    <property type="project" value="TreeGrafter"/>
</dbReference>
<proteinExistence type="predicted"/>
<dbReference type="Pfam" id="PF17171">
    <property type="entry name" value="GST_C_6"/>
    <property type="match status" value="1"/>
</dbReference>
<dbReference type="RefSeq" id="XP_041429788.1">
    <property type="nucleotide sequence ID" value="XM_041573854.1"/>
</dbReference>
<evidence type="ECO:0000313" key="2">
    <source>
        <dbReference type="Proteomes" id="UP000186698"/>
    </source>
</evidence>
<evidence type="ECO:0000259" key="1">
    <source>
        <dbReference type="Pfam" id="PF17171"/>
    </source>
</evidence>
<accession>A0A8J1LJM1</accession>
<dbReference type="InterPro" id="IPR050931">
    <property type="entry name" value="Mito_Protein_Transport_Metaxin"/>
</dbReference>
<gene>
    <name evidence="3" type="primary">LOC121397266</name>
</gene>
<dbReference type="PANTHER" id="PTHR12289:SF34">
    <property type="entry name" value="METAXIN-1"/>
    <property type="match status" value="1"/>
</dbReference>
<dbReference type="GeneID" id="121397266"/>
<keyword evidence="2" id="KW-1185">Reference proteome</keyword>
<evidence type="ECO:0000313" key="3">
    <source>
        <dbReference type="RefSeq" id="XP_041429788.1"/>
    </source>
</evidence>
<dbReference type="AlphaFoldDB" id="A0A8J1LJM1"/>
<dbReference type="OrthoDB" id="5835136at2759"/>
<dbReference type="KEGG" id="xla:121397266"/>
<dbReference type="Proteomes" id="UP000186698">
    <property type="component" value="Chromosome 8L"/>
</dbReference>
<sequence length="236" mass="26842">MCLPDKGRIHWASSPACAGESDLWGCYYFYTHSITSLLGTLAWGSYHVLPPAHRPQIGSFSVERKNKVAHTRKWHTESPNFFLPNQMHKRNMERLKLIRGESWREEDEEMEGRLYTDAHEWVPLLSQSLDKNNNFFFFWECSASLDVHVFSHLAPILNAKLPNNKLHLSSLPNLYLFCSSIITVYFPWALAPGSKSAPGRNHLHSTCSANIGAISLVAVTWGSINPLTHQLNPMQL</sequence>
<dbReference type="PANTHER" id="PTHR12289">
    <property type="entry name" value="METAXIN RELATED"/>
    <property type="match status" value="1"/>
</dbReference>
<protein>
    <submittedName>
        <fullName evidence="3">Metaxin-1-like</fullName>
    </submittedName>
</protein>
<dbReference type="GO" id="GO:0001401">
    <property type="term" value="C:SAM complex"/>
    <property type="evidence" value="ECO:0007669"/>
    <property type="project" value="TreeGrafter"/>
</dbReference>